<feature type="compositionally biased region" description="Polar residues" evidence="1">
    <location>
        <begin position="74"/>
        <end position="89"/>
    </location>
</feature>
<dbReference type="STRING" id="56857.A0A200R2F4"/>
<feature type="region of interest" description="Disordered" evidence="1">
    <location>
        <begin position="167"/>
        <end position="225"/>
    </location>
</feature>
<evidence type="ECO:0000256" key="1">
    <source>
        <dbReference type="SAM" id="MobiDB-lite"/>
    </source>
</evidence>
<dbReference type="OrthoDB" id="1911716at2759"/>
<evidence type="ECO:0000313" key="3">
    <source>
        <dbReference type="Proteomes" id="UP000195402"/>
    </source>
</evidence>
<feature type="compositionally biased region" description="Basic and acidic residues" evidence="1">
    <location>
        <begin position="181"/>
        <end position="192"/>
    </location>
</feature>
<dbReference type="PANTHER" id="PTHR33914">
    <property type="entry name" value="18S PRE-RIBOSOMAL ASSEMBLY PROTEIN GAR2-LIKE PROTEIN"/>
    <property type="match status" value="1"/>
</dbReference>
<dbReference type="InterPro" id="IPR040378">
    <property type="entry name" value="BASL"/>
</dbReference>
<feature type="compositionally biased region" description="Basic and acidic residues" evidence="1">
    <location>
        <begin position="63"/>
        <end position="73"/>
    </location>
</feature>
<dbReference type="PANTHER" id="PTHR33914:SF3">
    <property type="entry name" value="PROTEIN BREAKING OF ASYMMETRY IN THE STOMATAL LINEAGE"/>
    <property type="match status" value="1"/>
</dbReference>
<protein>
    <submittedName>
        <fullName evidence="2">Uncharacterized protein</fullName>
    </submittedName>
</protein>
<dbReference type="FunCoup" id="A0A200R2F4">
    <property type="interactions" value="5"/>
</dbReference>
<feature type="region of interest" description="Disordered" evidence="1">
    <location>
        <begin position="46"/>
        <end position="108"/>
    </location>
</feature>
<feature type="compositionally biased region" description="Acidic residues" evidence="1">
    <location>
        <begin position="50"/>
        <end position="62"/>
    </location>
</feature>
<comment type="caution">
    <text evidence="2">The sequence shown here is derived from an EMBL/GenBank/DDBJ whole genome shotgun (WGS) entry which is preliminary data.</text>
</comment>
<dbReference type="GO" id="GO:0009786">
    <property type="term" value="P:regulation of asymmetric cell division"/>
    <property type="evidence" value="ECO:0007669"/>
    <property type="project" value="InterPro"/>
</dbReference>
<sequence length="304" mass="34800">MQICVHHGQHQDHFWIPTFADDHNEPTTFNKSLPHLFSEPIIYKVTKEEQEQEPEEEEVEEEEIKRISHETNEKLSTTASEDNRSITPRSSAVASETETSEVESDPHCPNFTDGDYIVFCFKEGGTFDIVKDESLREIDSVDGTIVRLRSVNRKVKQLIYGEESNNIVDKENSSSSSSNSSHEDHTLLREEDGNGFDPSSEWESNTSEVDKVDDDGESVYFDPESPTKIKVEEECKVKEDNRTVCHKSKPSFQSDSSRSSFAFPILSREWTGSPIKMPKLEDMPKLQAMHLRKHKRLGLHCCKF</sequence>
<organism evidence="2 3">
    <name type="scientific">Macleaya cordata</name>
    <name type="common">Five-seeded plume-poppy</name>
    <name type="synonym">Bocconia cordata</name>
    <dbReference type="NCBI Taxonomy" id="56857"/>
    <lineage>
        <taxon>Eukaryota</taxon>
        <taxon>Viridiplantae</taxon>
        <taxon>Streptophyta</taxon>
        <taxon>Embryophyta</taxon>
        <taxon>Tracheophyta</taxon>
        <taxon>Spermatophyta</taxon>
        <taxon>Magnoliopsida</taxon>
        <taxon>Ranunculales</taxon>
        <taxon>Papaveraceae</taxon>
        <taxon>Papaveroideae</taxon>
        <taxon>Macleaya</taxon>
    </lineage>
</organism>
<evidence type="ECO:0000313" key="2">
    <source>
        <dbReference type="EMBL" id="OVA16904.1"/>
    </source>
</evidence>
<reference evidence="2 3" key="1">
    <citation type="journal article" date="2017" name="Mol. Plant">
        <title>The Genome of Medicinal Plant Macleaya cordata Provides New Insights into Benzylisoquinoline Alkaloids Metabolism.</title>
        <authorList>
            <person name="Liu X."/>
            <person name="Liu Y."/>
            <person name="Huang P."/>
            <person name="Ma Y."/>
            <person name="Qing Z."/>
            <person name="Tang Q."/>
            <person name="Cao H."/>
            <person name="Cheng P."/>
            <person name="Zheng Y."/>
            <person name="Yuan Z."/>
            <person name="Zhou Y."/>
            <person name="Liu J."/>
            <person name="Tang Z."/>
            <person name="Zhuo Y."/>
            <person name="Zhang Y."/>
            <person name="Yu L."/>
            <person name="Huang J."/>
            <person name="Yang P."/>
            <person name="Peng Q."/>
            <person name="Zhang J."/>
            <person name="Jiang W."/>
            <person name="Zhang Z."/>
            <person name="Lin K."/>
            <person name="Ro D.K."/>
            <person name="Chen X."/>
            <person name="Xiong X."/>
            <person name="Shang Y."/>
            <person name="Huang S."/>
            <person name="Zeng J."/>
        </authorList>
    </citation>
    <scope>NUCLEOTIDE SEQUENCE [LARGE SCALE GENOMIC DNA]</scope>
    <source>
        <strain evidence="3">cv. BLH2017</strain>
        <tissue evidence="2">Root</tissue>
    </source>
</reference>
<dbReference type="InParanoid" id="A0A200R2F4"/>
<dbReference type="AlphaFoldDB" id="A0A200R2F4"/>
<accession>A0A200R2F4</accession>
<dbReference type="Proteomes" id="UP000195402">
    <property type="component" value="Unassembled WGS sequence"/>
</dbReference>
<dbReference type="EMBL" id="MVGT01000459">
    <property type="protein sequence ID" value="OVA16904.1"/>
    <property type="molecule type" value="Genomic_DNA"/>
</dbReference>
<gene>
    <name evidence="2" type="ORF">BVC80_9049g34</name>
</gene>
<proteinExistence type="predicted"/>
<keyword evidence="3" id="KW-1185">Reference proteome</keyword>
<name>A0A200R2F4_MACCD</name>
<dbReference type="OMA" id="SCFLACT"/>